<evidence type="ECO:0000256" key="1">
    <source>
        <dbReference type="SAM" id="Phobius"/>
    </source>
</evidence>
<reference evidence="3" key="1">
    <citation type="submission" date="2017-09" db="EMBL/GenBank/DDBJ databases">
        <title>FDA dAtabase for Regulatory Grade micrObial Sequences (FDA-ARGOS): Supporting development and validation of Infectious Disease Dx tests.</title>
        <authorList>
            <person name="Minogue T."/>
            <person name="Wolcott M."/>
            <person name="Wasieloski L."/>
            <person name="Aguilar W."/>
            <person name="Moore D."/>
            <person name="Tallon L."/>
            <person name="Sadzewicz L."/>
            <person name="Ott S."/>
            <person name="Zhao X."/>
            <person name="Nagaraj S."/>
            <person name="Vavikolanu K."/>
            <person name="Aluvathingal J."/>
            <person name="Nadendla S."/>
            <person name="Sichtig H."/>
        </authorList>
    </citation>
    <scope>NUCLEOTIDE SEQUENCE [LARGE SCALE GENOMIC DNA]</scope>
    <source>
        <strain evidence="3">FDAARGOS_387</strain>
    </source>
</reference>
<accession>A0A2C6C953</accession>
<dbReference type="AlphaFoldDB" id="A0A2C6C953"/>
<keyword evidence="1" id="KW-0472">Membrane</keyword>
<feature type="transmembrane region" description="Helical" evidence="1">
    <location>
        <begin position="190"/>
        <end position="215"/>
    </location>
</feature>
<feature type="transmembrane region" description="Helical" evidence="1">
    <location>
        <begin position="137"/>
        <end position="155"/>
    </location>
</feature>
<feature type="transmembrane region" description="Helical" evidence="1">
    <location>
        <begin position="107"/>
        <end position="125"/>
    </location>
</feature>
<dbReference type="Proteomes" id="UP000224974">
    <property type="component" value="Unassembled WGS sequence"/>
</dbReference>
<proteinExistence type="predicted"/>
<dbReference type="Pfam" id="PF05675">
    <property type="entry name" value="DUF817"/>
    <property type="match status" value="1"/>
</dbReference>
<dbReference type="InterPro" id="IPR008535">
    <property type="entry name" value="DUF817"/>
</dbReference>
<evidence type="ECO:0000313" key="3">
    <source>
        <dbReference type="Proteomes" id="UP000224974"/>
    </source>
</evidence>
<dbReference type="STRING" id="1111728.GCA_000427805_04911"/>
<dbReference type="EMBL" id="PDDX01000001">
    <property type="protein sequence ID" value="PHI32850.1"/>
    <property type="molecule type" value="Genomic_DNA"/>
</dbReference>
<evidence type="ECO:0000313" key="2">
    <source>
        <dbReference type="EMBL" id="PHI32850.1"/>
    </source>
</evidence>
<keyword evidence="1" id="KW-0812">Transmembrane</keyword>
<keyword evidence="1" id="KW-1133">Transmembrane helix</keyword>
<name>A0A2C6C953_9GAMM</name>
<sequence>MHSLPLPLLEFWSFGIKEALSCIFAVTFFITLAFSKLVPLGNLPRYDFVLIIALAVQFLMVYSGLETKRELMVISLFHLLGLALEIFKTSPAIGSWSYPEFAYTKVFGAPLYSGFMHAAVASFMLQSWCHLSLRLTGYPPHLVAILLASAIYLNFFTHHFIGDYRWLLTIALVIVFWKTKVHFKPMVREFWMPLPLAFLFIGFFVWIAENIATLFGGWQYPNQVNSWAWVHLSKIGSWGLLVVITFVIVAELKLFSKRKDKSQLTD</sequence>
<feature type="transmembrane region" description="Helical" evidence="1">
    <location>
        <begin position="12"/>
        <end position="34"/>
    </location>
</feature>
<feature type="transmembrane region" description="Helical" evidence="1">
    <location>
        <begin position="161"/>
        <end position="178"/>
    </location>
</feature>
<dbReference type="OrthoDB" id="1550598at2"/>
<dbReference type="PIRSF" id="PIRSF009141">
    <property type="entry name" value="UCP009141"/>
    <property type="match status" value="1"/>
</dbReference>
<comment type="caution">
    <text evidence="2">The sequence shown here is derived from an EMBL/GenBank/DDBJ whole genome shotgun (WGS) entry which is preliminary data.</text>
</comment>
<feature type="transmembrane region" description="Helical" evidence="1">
    <location>
        <begin position="71"/>
        <end position="87"/>
    </location>
</feature>
<gene>
    <name evidence="2" type="ORF">CRN84_25650</name>
</gene>
<protein>
    <submittedName>
        <fullName evidence="2">DUF817 domain-containing protein</fullName>
    </submittedName>
</protein>
<organism evidence="2 3">
    <name type="scientific">Budvicia aquatica</name>
    <dbReference type="NCBI Taxonomy" id="82979"/>
    <lineage>
        <taxon>Bacteria</taxon>
        <taxon>Pseudomonadati</taxon>
        <taxon>Pseudomonadota</taxon>
        <taxon>Gammaproteobacteria</taxon>
        <taxon>Enterobacterales</taxon>
        <taxon>Budviciaceae</taxon>
        <taxon>Budvicia</taxon>
    </lineage>
</organism>
<feature type="transmembrane region" description="Helical" evidence="1">
    <location>
        <begin position="46"/>
        <end position="64"/>
    </location>
</feature>
<feature type="transmembrane region" description="Helical" evidence="1">
    <location>
        <begin position="235"/>
        <end position="255"/>
    </location>
</feature>
<keyword evidence="3" id="KW-1185">Reference proteome</keyword>